<gene>
    <name evidence="4" type="ORF">K6K41_07675</name>
</gene>
<dbReference type="InterPro" id="IPR015797">
    <property type="entry name" value="NUDIX_hydrolase-like_dom_sf"/>
</dbReference>
<dbReference type="Proteomes" id="UP000825701">
    <property type="component" value="Chromosome"/>
</dbReference>
<evidence type="ECO:0000256" key="2">
    <source>
        <dbReference type="ARBA" id="ARBA00022801"/>
    </source>
</evidence>
<dbReference type="KEGG" id="cmet:K6K41_07675"/>
<protein>
    <submittedName>
        <fullName evidence="4">NUDIX domain-containing protein</fullName>
    </submittedName>
</protein>
<name>A0A9E6RDI7_9HYPH</name>
<evidence type="ECO:0000259" key="3">
    <source>
        <dbReference type="PROSITE" id="PS51462"/>
    </source>
</evidence>
<sequence length="152" mass="16769">MFKSKLVRAVVARWGRARRGMTLGVRVAARDGEGRVMLVRHGYAPGWHLPGGGVEVGETAATSAARELIEETGLRAERLVLAGLYFNPAFGGRDHVALFRVDRFERGPEPAPNREIAERGWFSLDALPADTTPATRRRLAELYGEAESDGRW</sequence>
<dbReference type="PANTHER" id="PTHR43046:SF16">
    <property type="entry name" value="ADP-RIBOSE PYROPHOSPHATASE YJHB-RELATED"/>
    <property type="match status" value="1"/>
</dbReference>
<dbReference type="PROSITE" id="PS51462">
    <property type="entry name" value="NUDIX"/>
    <property type="match status" value="1"/>
</dbReference>
<dbReference type="CDD" id="cd04680">
    <property type="entry name" value="NUDIX_Hydrolase"/>
    <property type="match status" value="1"/>
</dbReference>
<dbReference type="SUPFAM" id="SSF55811">
    <property type="entry name" value="Nudix"/>
    <property type="match status" value="1"/>
</dbReference>
<proteinExistence type="predicted"/>
<dbReference type="InterPro" id="IPR000086">
    <property type="entry name" value="NUDIX_hydrolase_dom"/>
</dbReference>
<organism evidence="4 5">
    <name type="scientific">Chenggangzhangella methanolivorans</name>
    <dbReference type="NCBI Taxonomy" id="1437009"/>
    <lineage>
        <taxon>Bacteria</taxon>
        <taxon>Pseudomonadati</taxon>
        <taxon>Pseudomonadota</taxon>
        <taxon>Alphaproteobacteria</taxon>
        <taxon>Hyphomicrobiales</taxon>
        <taxon>Methylopilaceae</taxon>
        <taxon>Chenggangzhangella</taxon>
    </lineage>
</organism>
<feature type="domain" description="Nudix hydrolase" evidence="3">
    <location>
        <begin position="18"/>
        <end position="144"/>
    </location>
</feature>
<dbReference type="AlphaFoldDB" id="A0A9E6RDI7"/>
<comment type="cofactor">
    <cofactor evidence="1">
        <name>Mg(2+)</name>
        <dbReference type="ChEBI" id="CHEBI:18420"/>
    </cofactor>
</comment>
<evidence type="ECO:0000256" key="1">
    <source>
        <dbReference type="ARBA" id="ARBA00001946"/>
    </source>
</evidence>
<dbReference type="InterPro" id="IPR020476">
    <property type="entry name" value="Nudix_hydrolase"/>
</dbReference>
<evidence type="ECO:0000313" key="4">
    <source>
        <dbReference type="EMBL" id="QZO01344.1"/>
    </source>
</evidence>
<dbReference type="GO" id="GO:0016787">
    <property type="term" value="F:hydrolase activity"/>
    <property type="evidence" value="ECO:0007669"/>
    <property type="project" value="UniProtKB-KW"/>
</dbReference>
<dbReference type="RefSeq" id="WP_261404608.1">
    <property type="nucleotide sequence ID" value="NZ_CP081869.1"/>
</dbReference>
<dbReference type="Gene3D" id="3.90.79.10">
    <property type="entry name" value="Nucleoside Triphosphate Pyrophosphohydrolase"/>
    <property type="match status" value="1"/>
</dbReference>
<keyword evidence="5" id="KW-1185">Reference proteome</keyword>
<evidence type="ECO:0000313" key="5">
    <source>
        <dbReference type="Proteomes" id="UP000825701"/>
    </source>
</evidence>
<keyword evidence="2" id="KW-0378">Hydrolase</keyword>
<dbReference type="Pfam" id="PF00293">
    <property type="entry name" value="NUDIX"/>
    <property type="match status" value="1"/>
</dbReference>
<dbReference type="PANTHER" id="PTHR43046">
    <property type="entry name" value="GDP-MANNOSE MANNOSYL HYDROLASE"/>
    <property type="match status" value="1"/>
</dbReference>
<reference evidence="4" key="1">
    <citation type="submission" date="2021-08" db="EMBL/GenBank/DDBJ databases">
        <authorList>
            <person name="Zhang H."/>
            <person name="Xu M."/>
            <person name="Yu Z."/>
            <person name="Yang L."/>
            <person name="Cai Y."/>
        </authorList>
    </citation>
    <scope>NUCLEOTIDE SEQUENCE</scope>
    <source>
        <strain evidence="4">CHL1</strain>
    </source>
</reference>
<accession>A0A9E6RDI7</accession>
<dbReference type="PRINTS" id="PR00502">
    <property type="entry name" value="NUDIXFAMILY"/>
</dbReference>
<dbReference type="EMBL" id="CP081869">
    <property type="protein sequence ID" value="QZO01344.1"/>
    <property type="molecule type" value="Genomic_DNA"/>
</dbReference>